<evidence type="ECO:0000313" key="4">
    <source>
        <dbReference type="Proteomes" id="UP000022910"/>
    </source>
</evidence>
<organism evidence="3 4">
    <name type="scientific">Rhizophagus irregularis (strain DAOM 197198w)</name>
    <name type="common">Glomus intraradices</name>
    <dbReference type="NCBI Taxonomy" id="1432141"/>
    <lineage>
        <taxon>Eukaryota</taxon>
        <taxon>Fungi</taxon>
        <taxon>Fungi incertae sedis</taxon>
        <taxon>Mucoromycota</taxon>
        <taxon>Glomeromycotina</taxon>
        <taxon>Glomeromycetes</taxon>
        <taxon>Glomerales</taxon>
        <taxon>Glomeraceae</taxon>
        <taxon>Rhizophagus</taxon>
    </lineage>
</organism>
<protein>
    <submittedName>
        <fullName evidence="3">Uncharacterized protein</fullName>
    </submittedName>
</protein>
<gene>
    <name evidence="3" type="ORF">RirG_026730</name>
</gene>
<comment type="caution">
    <text evidence="3">The sequence shown here is derived from an EMBL/GenBank/DDBJ whole genome shotgun (WGS) entry which is preliminary data.</text>
</comment>
<proteinExistence type="predicted"/>
<feature type="transmembrane region" description="Helical" evidence="2">
    <location>
        <begin position="91"/>
        <end position="114"/>
    </location>
</feature>
<keyword evidence="2" id="KW-1133">Transmembrane helix</keyword>
<keyword evidence="2" id="KW-0472">Membrane</keyword>
<dbReference type="AlphaFoldDB" id="A0A015K5T3"/>
<name>A0A015K5T3_RHIIW</name>
<evidence type="ECO:0000256" key="1">
    <source>
        <dbReference type="SAM" id="MobiDB-lite"/>
    </source>
</evidence>
<dbReference type="SMR" id="A0A015K5T3"/>
<accession>A0A015K5T3</accession>
<dbReference type="OrthoDB" id="2431596at2759"/>
<dbReference type="Proteomes" id="UP000022910">
    <property type="component" value="Unassembled WGS sequence"/>
</dbReference>
<sequence length="242" mass="27217">MTEPSPVNADQACQANQDCNYSIAGQICLDNKCTFYCTIDSDCISNGKCISEKCDWSGEPVPPLFLNSTLSNLDTTNSSEKTTANKLSSPLAIAIVVVVAIVVVCCLVVALFFCNRRKRLAESSRGLKPLQLSGSRTSLRKSKRDSRERERERSSKKFQHDDDIIGPEDEKEEHEDLFTPAAGTHRPPQRSQTMYGTSTPSTVEISVGYPTLGQQHHFMQQEYMEMERDDQQQQQQEEEKQE</sequence>
<dbReference type="HOGENOM" id="CLU_1147714_0_0_1"/>
<keyword evidence="4" id="KW-1185">Reference proteome</keyword>
<dbReference type="EMBL" id="JEMT01011670">
    <property type="protein sequence ID" value="EXX77122.1"/>
    <property type="molecule type" value="Genomic_DNA"/>
</dbReference>
<feature type="compositionally biased region" description="Polar residues" evidence="1">
    <location>
        <begin position="189"/>
        <end position="204"/>
    </location>
</feature>
<evidence type="ECO:0000256" key="2">
    <source>
        <dbReference type="SAM" id="Phobius"/>
    </source>
</evidence>
<reference evidence="3 4" key="1">
    <citation type="submission" date="2014-02" db="EMBL/GenBank/DDBJ databases">
        <title>Single nucleus genome sequencing reveals high similarity among nuclei of an endomycorrhizal fungus.</title>
        <authorList>
            <person name="Lin K."/>
            <person name="Geurts R."/>
            <person name="Zhang Z."/>
            <person name="Limpens E."/>
            <person name="Saunders D.G."/>
            <person name="Mu D."/>
            <person name="Pang E."/>
            <person name="Cao H."/>
            <person name="Cha H."/>
            <person name="Lin T."/>
            <person name="Zhou Q."/>
            <person name="Shang Y."/>
            <person name="Li Y."/>
            <person name="Ivanov S."/>
            <person name="Sharma T."/>
            <person name="Velzen R.V."/>
            <person name="Ruijter N.D."/>
            <person name="Aanen D.K."/>
            <person name="Win J."/>
            <person name="Kamoun S."/>
            <person name="Bisseling T."/>
            <person name="Huang S."/>
        </authorList>
    </citation>
    <scope>NUCLEOTIDE SEQUENCE [LARGE SCALE GENOMIC DNA]</scope>
    <source>
        <strain evidence="4">DAOM197198w</strain>
    </source>
</reference>
<keyword evidence="2" id="KW-0812">Transmembrane</keyword>
<feature type="region of interest" description="Disordered" evidence="1">
    <location>
        <begin position="132"/>
        <end position="242"/>
    </location>
</feature>
<feature type="compositionally biased region" description="Acidic residues" evidence="1">
    <location>
        <begin position="164"/>
        <end position="175"/>
    </location>
</feature>
<feature type="compositionally biased region" description="Basic and acidic residues" evidence="1">
    <location>
        <begin position="145"/>
        <end position="163"/>
    </location>
</feature>
<evidence type="ECO:0000313" key="3">
    <source>
        <dbReference type="EMBL" id="EXX77122.1"/>
    </source>
</evidence>